<feature type="region of interest" description="Disordered" evidence="4">
    <location>
        <begin position="207"/>
        <end position="227"/>
    </location>
</feature>
<dbReference type="EMBL" id="PJCH01000017">
    <property type="protein sequence ID" value="PQA85536.1"/>
    <property type="molecule type" value="Genomic_DNA"/>
</dbReference>
<dbReference type="PANTHER" id="PTHR30404">
    <property type="entry name" value="N-ACETYLMURAMOYL-L-ALANINE AMIDASE"/>
    <property type="match status" value="1"/>
</dbReference>
<evidence type="ECO:0000256" key="2">
    <source>
        <dbReference type="ARBA" id="ARBA00011901"/>
    </source>
</evidence>
<dbReference type="GO" id="GO:0030288">
    <property type="term" value="C:outer membrane-bounded periplasmic space"/>
    <property type="evidence" value="ECO:0007669"/>
    <property type="project" value="TreeGrafter"/>
</dbReference>
<feature type="domain" description="MurNAc-LAA" evidence="5">
    <location>
        <begin position="294"/>
        <end position="445"/>
    </location>
</feature>
<dbReference type="SMART" id="SM00646">
    <property type="entry name" value="Ami_3"/>
    <property type="match status" value="1"/>
</dbReference>
<dbReference type="GO" id="GO:0008745">
    <property type="term" value="F:N-acetylmuramoyl-L-alanine amidase activity"/>
    <property type="evidence" value="ECO:0007669"/>
    <property type="project" value="UniProtKB-EC"/>
</dbReference>
<keyword evidence="3" id="KW-0378">Hydrolase</keyword>
<dbReference type="Proteomes" id="UP000239504">
    <property type="component" value="Unassembled WGS sequence"/>
</dbReference>
<evidence type="ECO:0000259" key="5">
    <source>
        <dbReference type="SMART" id="SM00646"/>
    </source>
</evidence>
<comment type="catalytic activity">
    <reaction evidence="1">
        <text>Hydrolyzes the link between N-acetylmuramoyl residues and L-amino acid residues in certain cell-wall glycopeptides.</text>
        <dbReference type="EC" id="3.5.1.28"/>
    </reaction>
</comment>
<dbReference type="SUPFAM" id="SSF53187">
    <property type="entry name" value="Zn-dependent exopeptidases"/>
    <property type="match status" value="1"/>
</dbReference>
<dbReference type="AlphaFoldDB" id="A0A2S7JZ99"/>
<accession>A0A2S7JZ99</accession>
<evidence type="ECO:0000313" key="7">
    <source>
        <dbReference type="Proteomes" id="UP000239504"/>
    </source>
</evidence>
<dbReference type="InterPro" id="IPR050695">
    <property type="entry name" value="N-acetylmuramoyl_amidase_3"/>
</dbReference>
<dbReference type="GO" id="GO:0009253">
    <property type="term" value="P:peptidoglycan catabolic process"/>
    <property type="evidence" value="ECO:0007669"/>
    <property type="project" value="InterPro"/>
</dbReference>
<dbReference type="PANTHER" id="PTHR30404:SF0">
    <property type="entry name" value="N-ACETYLMURAMOYL-L-ALANINE AMIDASE AMIC"/>
    <property type="match status" value="1"/>
</dbReference>
<name>A0A2S7JZ99_9PROT</name>
<evidence type="ECO:0000256" key="1">
    <source>
        <dbReference type="ARBA" id="ARBA00001561"/>
    </source>
</evidence>
<dbReference type="InterPro" id="IPR002508">
    <property type="entry name" value="MurNAc-LAA_cat"/>
</dbReference>
<evidence type="ECO:0000256" key="3">
    <source>
        <dbReference type="ARBA" id="ARBA00022801"/>
    </source>
</evidence>
<proteinExistence type="predicted"/>
<dbReference type="Gene3D" id="3.40.630.40">
    <property type="entry name" value="Zn-dependent exopeptidases"/>
    <property type="match status" value="1"/>
</dbReference>
<gene>
    <name evidence="6" type="ORF">CW354_21595</name>
</gene>
<dbReference type="OrthoDB" id="9806267at2"/>
<evidence type="ECO:0000256" key="4">
    <source>
        <dbReference type="SAM" id="MobiDB-lite"/>
    </source>
</evidence>
<dbReference type="EC" id="3.5.1.28" evidence="2"/>
<organism evidence="6 7">
    <name type="scientific">Hyphococcus luteus</name>
    <dbReference type="NCBI Taxonomy" id="2058213"/>
    <lineage>
        <taxon>Bacteria</taxon>
        <taxon>Pseudomonadati</taxon>
        <taxon>Pseudomonadota</taxon>
        <taxon>Alphaproteobacteria</taxon>
        <taxon>Parvularculales</taxon>
        <taxon>Parvularculaceae</taxon>
        <taxon>Hyphococcus</taxon>
    </lineage>
</organism>
<dbReference type="Gene3D" id="2.60.40.3500">
    <property type="match status" value="1"/>
</dbReference>
<dbReference type="Pfam" id="PF01520">
    <property type="entry name" value="Amidase_3"/>
    <property type="match status" value="1"/>
</dbReference>
<dbReference type="CDD" id="cd02696">
    <property type="entry name" value="MurNAc-LAA"/>
    <property type="match status" value="1"/>
</dbReference>
<protein>
    <recommendedName>
        <fullName evidence="2">N-acetylmuramoyl-L-alanine amidase</fullName>
        <ecNumber evidence="2">3.5.1.28</ecNumber>
    </recommendedName>
</protein>
<sequence length="465" mass="49396">MPPLKIKPGASGATRRRLSRRRAARVEAGVWMGIMAGFFKSGQRVARAVAALAGFALALSGLARASDLLDVRFGPKPDETRIVFDLMGAPDYRVSGDEAGAGRIFVDFSSLEGSLAARGGRGHIADVSFVKIGGSRVRAVVNFKKTAKIKDLFVLDPQGGVTKHRLVIDVATADKKALMASLPASKDDIADIIAQVAPDEAAASEVARKTASLSPPPAPSRKDAEAAADEKKIVVIDPGHGGRDPGALGQSGTQEKNVTLAAAKALAELLEARGDYKVVMTRNEDETIRPDARETLARAAGADLFISLHADAIDQHAVRGGSVYTLAEESTARTAKLAKSQGDYHVFDVALNDYESIAGILLDKAQEKTMSESSKFAELLIHNLSGKTPLLNRSHRKGDLRVLLAADVPAVLFEMAFISNAKDEANLNSPVWRERAMTAVAASIDSYFEGVTLQRHAQYAPAAGQ</sequence>
<keyword evidence="7" id="KW-1185">Reference proteome</keyword>
<comment type="caution">
    <text evidence="6">The sequence shown here is derived from an EMBL/GenBank/DDBJ whole genome shotgun (WGS) entry which is preliminary data.</text>
</comment>
<evidence type="ECO:0000313" key="6">
    <source>
        <dbReference type="EMBL" id="PQA85536.1"/>
    </source>
</evidence>
<reference evidence="6 7" key="1">
    <citation type="submission" date="2017-12" db="EMBL/GenBank/DDBJ databases">
        <authorList>
            <person name="Hurst M.R.H."/>
        </authorList>
    </citation>
    <scope>NUCLEOTIDE SEQUENCE [LARGE SCALE GENOMIC DNA]</scope>
    <source>
        <strain evidence="6 7">SY-3-19</strain>
    </source>
</reference>